<dbReference type="EMBL" id="LUGG01000005">
    <property type="protein sequence ID" value="OBZ74501.1"/>
    <property type="molecule type" value="Genomic_DNA"/>
</dbReference>
<reference evidence="2 3" key="1">
    <citation type="submission" date="2016-03" db="EMBL/GenBank/DDBJ databases">
        <title>Whole genome sequencing of Grifola frondosa 9006-11.</title>
        <authorList>
            <person name="Min B."/>
            <person name="Park H."/>
            <person name="Kim J.-G."/>
            <person name="Cho H."/>
            <person name="Oh Y.-L."/>
            <person name="Kong W.-S."/>
            <person name="Choi I.-G."/>
        </authorList>
    </citation>
    <scope>NUCLEOTIDE SEQUENCE [LARGE SCALE GENOMIC DNA]</scope>
    <source>
        <strain evidence="2 3">9006-11</strain>
    </source>
</reference>
<feature type="compositionally biased region" description="Basic and acidic residues" evidence="1">
    <location>
        <begin position="75"/>
        <end position="89"/>
    </location>
</feature>
<accession>A0A1C7MC13</accession>
<proteinExistence type="predicted"/>
<comment type="caution">
    <text evidence="2">The sequence shown here is derived from an EMBL/GenBank/DDBJ whole genome shotgun (WGS) entry which is preliminary data.</text>
</comment>
<sequence length="112" mass="12212">MTNPYYENYIWLRPLSVIVYTRDPEPGTAPRAVVPDGQNASTQSLKYQDRRPAKSHVQQKPAKKSLAAPVARLGPETREQGGEEADRARYLPPASAQGKRPRAGPSGTSLAA</sequence>
<feature type="region of interest" description="Disordered" evidence="1">
    <location>
        <begin position="22"/>
        <end position="112"/>
    </location>
</feature>
<keyword evidence="3" id="KW-1185">Reference proteome</keyword>
<evidence type="ECO:0000313" key="2">
    <source>
        <dbReference type="EMBL" id="OBZ74501.1"/>
    </source>
</evidence>
<name>A0A1C7MC13_GRIFR</name>
<gene>
    <name evidence="2" type="ORF">A0H81_05483</name>
</gene>
<dbReference type="AlphaFoldDB" id="A0A1C7MC13"/>
<dbReference type="Proteomes" id="UP000092993">
    <property type="component" value="Unassembled WGS sequence"/>
</dbReference>
<evidence type="ECO:0000256" key="1">
    <source>
        <dbReference type="SAM" id="MobiDB-lite"/>
    </source>
</evidence>
<organism evidence="2 3">
    <name type="scientific">Grifola frondosa</name>
    <name type="common">Maitake</name>
    <name type="synonym">Polyporus frondosus</name>
    <dbReference type="NCBI Taxonomy" id="5627"/>
    <lineage>
        <taxon>Eukaryota</taxon>
        <taxon>Fungi</taxon>
        <taxon>Dikarya</taxon>
        <taxon>Basidiomycota</taxon>
        <taxon>Agaricomycotina</taxon>
        <taxon>Agaricomycetes</taxon>
        <taxon>Polyporales</taxon>
        <taxon>Grifolaceae</taxon>
        <taxon>Grifola</taxon>
    </lineage>
</organism>
<evidence type="ECO:0000313" key="3">
    <source>
        <dbReference type="Proteomes" id="UP000092993"/>
    </source>
</evidence>
<protein>
    <submittedName>
        <fullName evidence="2">Uncharacterized protein</fullName>
    </submittedName>
</protein>